<gene>
    <name evidence="8" type="ORF">ECPE_LOCUS5370</name>
</gene>
<keyword evidence="3 5" id="KW-0862">Zinc</keyword>
<comment type="subcellular location">
    <subcellularLocation>
        <location evidence="1">Nucleus</location>
    </subcellularLocation>
</comment>
<name>A0A183AEI5_9TREM</name>
<dbReference type="Pfam" id="PF00412">
    <property type="entry name" value="LIM"/>
    <property type="match status" value="1"/>
</dbReference>
<dbReference type="WBParaSite" id="ECPE_0000538301-mRNA-1">
    <property type="protein sequence ID" value="ECPE_0000538301-mRNA-1"/>
    <property type="gene ID" value="ECPE_0000538301"/>
</dbReference>
<evidence type="ECO:0000313" key="10">
    <source>
        <dbReference type="WBParaSite" id="ECPE_0000538301-mRNA-1"/>
    </source>
</evidence>
<dbReference type="InterPro" id="IPR001781">
    <property type="entry name" value="Znf_LIM"/>
</dbReference>
<reference evidence="10" key="1">
    <citation type="submission" date="2016-06" db="UniProtKB">
        <authorList>
            <consortium name="WormBaseParasite"/>
        </authorList>
    </citation>
    <scope>IDENTIFICATION</scope>
</reference>
<feature type="domain" description="LIM zinc-binding" evidence="7">
    <location>
        <begin position="138"/>
        <end position="197"/>
    </location>
</feature>
<organism evidence="10">
    <name type="scientific">Echinostoma caproni</name>
    <dbReference type="NCBI Taxonomy" id="27848"/>
    <lineage>
        <taxon>Eukaryota</taxon>
        <taxon>Metazoa</taxon>
        <taxon>Spiralia</taxon>
        <taxon>Lophotrochozoa</taxon>
        <taxon>Platyhelminthes</taxon>
        <taxon>Trematoda</taxon>
        <taxon>Digenea</taxon>
        <taxon>Plagiorchiida</taxon>
        <taxon>Echinostomata</taxon>
        <taxon>Echinostomatoidea</taxon>
        <taxon>Echinostomatidae</taxon>
        <taxon>Echinostoma</taxon>
    </lineage>
</organism>
<dbReference type="GO" id="GO:0045944">
    <property type="term" value="P:positive regulation of transcription by RNA polymerase II"/>
    <property type="evidence" value="ECO:0007669"/>
    <property type="project" value="InterPro"/>
</dbReference>
<keyword evidence="4 5" id="KW-0440">LIM domain</keyword>
<dbReference type="GO" id="GO:0048665">
    <property type="term" value="P:neuron fate specification"/>
    <property type="evidence" value="ECO:0007669"/>
    <property type="project" value="InterPro"/>
</dbReference>
<dbReference type="AlphaFoldDB" id="A0A183AEI5"/>
<evidence type="ECO:0000256" key="2">
    <source>
        <dbReference type="ARBA" id="ARBA00022723"/>
    </source>
</evidence>
<feature type="region of interest" description="Disordered" evidence="6">
    <location>
        <begin position="72"/>
        <end position="93"/>
    </location>
</feature>
<dbReference type="SMART" id="SM00132">
    <property type="entry name" value="LIM"/>
    <property type="match status" value="1"/>
</dbReference>
<dbReference type="GO" id="GO:0046872">
    <property type="term" value="F:metal ion binding"/>
    <property type="evidence" value="ECO:0007669"/>
    <property type="project" value="UniProtKB-KW"/>
</dbReference>
<evidence type="ECO:0000256" key="6">
    <source>
        <dbReference type="SAM" id="MobiDB-lite"/>
    </source>
</evidence>
<dbReference type="GO" id="GO:0005634">
    <property type="term" value="C:nucleus"/>
    <property type="evidence" value="ECO:0007669"/>
    <property type="project" value="UniProtKB-SubCell"/>
</dbReference>
<accession>A0A183AEI5</accession>
<reference evidence="8 9" key="2">
    <citation type="submission" date="2018-11" db="EMBL/GenBank/DDBJ databases">
        <authorList>
            <consortium name="Pathogen Informatics"/>
        </authorList>
    </citation>
    <scope>NUCLEOTIDE SEQUENCE [LARGE SCALE GENOMIC DNA]</scope>
    <source>
        <strain evidence="8 9">Egypt</strain>
    </source>
</reference>
<evidence type="ECO:0000313" key="9">
    <source>
        <dbReference type="Proteomes" id="UP000272942"/>
    </source>
</evidence>
<evidence type="ECO:0000256" key="1">
    <source>
        <dbReference type="ARBA" id="ARBA00004123"/>
    </source>
</evidence>
<dbReference type="GO" id="GO:0007409">
    <property type="term" value="P:axonogenesis"/>
    <property type="evidence" value="ECO:0007669"/>
    <property type="project" value="TreeGrafter"/>
</dbReference>
<dbReference type="PROSITE" id="PS00478">
    <property type="entry name" value="LIM_DOMAIN_1"/>
    <property type="match status" value="1"/>
</dbReference>
<proteinExistence type="predicted"/>
<evidence type="ECO:0000256" key="3">
    <source>
        <dbReference type="ARBA" id="ARBA00022833"/>
    </source>
</evidence>
<dbReference type="PANTHER" id="PTHR24204">
    <property type="entry name" value="INSULIN GENE ENHANCER PROTEIN"/>
    <property type="match status" value="1"/>
</dbReference>
<evidence type="ECO:0000256" key="5">
    <source>
        <dbReference type="PROSITE-ProRule" id="PRU00125"/>
    </source>
</evidence>
<sequence length="197" mass="22337">MQEVIATDHWDPSSWWSRFPLLHRLPPPSPQRHYPSPVVTVSTKEEPGIGDVVNSRGLSAGEEIKNERRIPGRQEDGTDWTTFASSPKPPLHRANSCTMTVRKTSLTDSGLSPVPFVSQQLSCPTTELPTLPHWRIQPICAGCEQTMDSQNPCLRLSDGRLWHMDCLVCAHCTKPLHLDRSCFCRDDQIYCKDDYQR</sequence>
<evidence type="ECO:0000259" key="7">
    <source>
        <dbReference type="PROSITE" id="PS50023"/>
    </source>
</evidence>
<protein>
    <submittedName>
        <fullName evidence="10">LIM zinc-binding domain-containing protein</fullName>
    </submittedName>
</protein>
<evidence type="ECO:0000313" key="8">
    <source>
        <dbReference type="EMBL" id="VDP75345.1"/>
    </source>
</evidence>
<dbReference type="OrthoDB" id="9990008at2759"/>
<keyword evidence="2 5" id="KW-0479">Metal-binding</keyword>
<dbReference type="PROSITE" id="PS50023">
    <property type="entry name" value="LIM_DOMAIN_2"/>
    <property type="match status" value="1"/>
</dbReference>
<dbReference type="Gene3D" id="2.10.110.10">
    <property type="entry name" value="Cysteine Rich Protein"/>
    <property type="match status" value="1"/>
</dbReference>
<dbReference type="CDD" id="cd08368">
    <property type="entry name" value="LIM"/>
    <property type="match status" value="1"/>
</dbReference>
<dbReference type="EMBL" id="UZAN01042224">
    <property type="protein sequence ID" value="VDP75345.1"/>
    <property type="molecule type" value="Genomic_DNA"/>
</dbReference>
<dbReference type="PANTHER" id="PTHR24204:SF8">
    <property type="entry name" value="TAILUP, ISOFORM A"/>
    <property type="match status" value="1"/>
</dbReference>
<keyword evidence="9" id="KW-1185">Reference proteome</keyword>
<dbReference type="Proteomes" id="UP000272942">
    <property type="component" value="Unassembled WGS sequence"/>
</dbReference>
<dbReference type="InterPro" id="IPR047169">
    <property type="entry name" value="ISL1/2-like"/>
</dbReference>
<evidence type="ECO:0000256" key="4">
    <source>
        <dbReference type="ARBA" id="ARBA00023038"/>
    </source>
</evidence>
<dbReference type="GO" id="GO:0000981">
    <property type="term" value="F:DNA-binding transcription factor activity, RNA polymerase II-specific"/>
    <property type="evidence" value="ECO:0007669"/>
    <property type="project" value="InterPro"/>
</dbReference>